<organism evidence="7 8">
    <name type="scientific">Enterovirga rhinocerotis</name>
    <dbReference type="NCBI Taxonomy" id="1339210"/>
    <lineage>
        <taxon>Bacteria</taxon>
        <taxon>Pseudomonadati</taxon>
        <taxon>Pseudomonadota</taxon>
        <taxon>Alphaproteobacteria</taxon>
        <taxon>Hyphomicrobiales</taxon>
        <taxon>Methylobacteriaceae</taxon>
        <taxon>Enterovirga</taxon>
    </lineage>
</organism>
<name>A0A4R7CCX7_9HYPH</name>
<feature type="transmembrane region" description="Helical" evidence="6">
    <location>
        <begin position="318"/>
        <end position="335"/>
    </location>
</feature>
<evidence type="ECO:0000256" key="2">
    <source>
        <dbReference type="ARBA" id="ARBA00022475"/>
    </source>
</evidence>
<accession>A0A4R7CCX7</accession>
<keyword evidence="2" id="KW-1003">Cell membrane</keyword>
<protein>
    <submittedName>
        <fullName evidence="7">O-antigen/teichoic acid export membrane protein</fullName>
    </submittedName>
</protein>
<feature type="transmembrane region" description="Helical" evidence="6">
    <location>
        <begin position="7"/>
        <end position="27"/>
    </location>
</feature>
<keyword evidence="8" id="KW-1185">Reference proteome</keyword>
<evidence type="ECO:0000256" key="1">
    <source>
        <dbReference type="ARBA" id="ARBA00004651"/>
    </source>
</evidence>
<dbReference type="Proteomes" id="UP000295122">
    <property type="component" value="Unassembled WGS sequence"/>
</dbReference>
<feature type="transmembrane region" description="Helical" evidence="6">
    <location>
        <begin position="374"/>
        <end position="395"/>
    </location>
</feature>
<dbReference type="PANTHER" id="PTHR30250">
    <property type="entry name" value="PST FAMILY PREDICTED COLANIC ACID TRANSPORTER"/>
    <property type="match status" value="1"/>
</dbReference>
<keyword evidence="3 6" id="KW-0812">Transmembrane</keyword>
<feature type="transmembrane region" description="Helical" evidence="6">
    <location>
        <begin position="39"/>
        <end position="61"/>
    </location>
</feature>
<feature type="transmembrane region" description="Helical" evidence="6">
    <location>
        <begin position="103"/>
        <end position="123"/>
    </location>
</feature>
<evidence type="ECO:0000256" key="5">
    <source>
        <dbReference type="ARBA" id="ARBA00023136"/>
    </source>
</evidence>
<feature type="transmembrane region" description="Helical" evidence="6">
    <location>
        <begin position="282"/>
        <end position="306"/>
    </location>
</feature>
<feature type="transmembrane region" description="Helical" evidence="6">
    <location>
        <begin position="73"/>
        <end position="97"/>
    </location>
</feature>
<proteinExistence type="predicted"/>
<evidence type="ECO:0000313" key="8">
    <source>
        <dbReference type="Proteomes" id="UP000295122"/>
    </source>
</evidence>
<dbReference type="GO" id="GO:0005886">
    <property type="term" value="C:plasma membrane"/>
    <property type="evidence" value="ECO:0007669"/>
    <property type="project" value="UniProtKB-SubCell"/>
</dbReference>
<dbReference type="RefSeq" id="WP_133769887.1">
    <property type="nucleotide sequence ID" value="NZ_SNZR01000011.1"/>
</dbReference>
<dbReference type="InterPro" id="IPR050833">
    <property type="entry name" value="Poly_Biosynth_Transport"/>
</dbReference>
<sequence>MIRHHFALYLVARASAAAGNLAAIAIFTRLAGPEIYGHYVVMFAAALVISGFSAQWIRYAFFNNYRSDDDRDFFASFVTVLAISMAVTSAIAILAFALDGVGAVFAAGALLIGLSTALFEVLTEVCRTRLEAGRAALSIILKAALVLAFGTIALVTDRSALALALGIAVAHLIASIPAAITLGRLLGGRPTWLHARKLLVFGWPLMLSFGIGSFAQGVDRFFLAGAEGAAVVGAYGALSDLVRASFVILAESISMSALPLAKRLFSEHDREGTDRTLAQAYCVLLVIGVFMLAAFIVFGPLILPFVFPASFLHGSDSLLPVIALAAFLLVLRNVYLAQIIYFTRASWMELVSALILTLVNLGFCALLIPHYGALGAALAFLAGQVAAGAFFLFAGPRDFRMPTPLRPTMGVLGVGAALLLACHGLRLADLGFATTLGLEFLLFVAAFAATVRAFGLRFSMLRAAIGAALSRIGGAGRQARPGA</sequence>
<reference evidence="7 8" key="1">
    <citation type="submission" date="2019-03" db="EMBL/GenBank/DDBJ databases">
        <title>Genomic Encyclopedia of Type Strains, Phase IV (KMG-IV): sequencing the most valuable type-strain genomes for metagenomic binning, comparative biology and taxonomic classification.</title>
        <authorList>
            <person name="Goeker M."/>
        </authorList>
    </citation>
    <scope>NUCLEOTIDE SEQUENCE [LARGE SCALE GENOMIC DNA]</scope>
    <source>
        <strain evidence="7 8">DSM 25903</strain>
    </source>
</reference>
<evidence type="ECO:0000313" key="7">
    <source>
        <dbReference type="EMBL" id="TDR95046.1"/>
    </source>
</evidence>
<keyword evidence="5 6" id="KW-0472">Membrane</keyword>
<dbReference type="OrthoDB" id="5906224at2"/>
<comment type="caution">
    <text evidence="7">The sequence shown here is derived from an EMBL/GenBank/DDBJ whole genome shotgun (WGS) entry which is preliminary data.</text>
</comment>
<comment type="subcellular location">
    <subcellularLocation>
        <location evidence="1">Cell membrane</location>
        <topology evidence="1">Multi-pass membrane protein</topology>
    </subcellularLocation>
</comment>
<dbReference type="AlphaFoldDB" id="A0A4R7CCX7"/>
<feature type="transmembrane region" description="Helical" evidence="6">
    <location>
        <begin position="347"/>
        <end position="368"/>
    </location>
</feature>
<dbReference type="EMBL" id="SNZR01000011">
    <property type="protein sequence ID" value="TDR95046.1"/>
    <property type="molecule type" value="Genomic_DNA"/>
</dbReference>
<evidence type="ECO:0000256" key="4">
    <source>
        <dbReference type="ARBA" id="ARBA00022989"/>
    </source>
</evidence>
<dbReference type="PANTHER" id="PTHR30250:SF31">
    <property type="entry name" value="INNER MEMBRANE PROTEIN YGHQ"/>
    <property type="match status" value="1"/>
</dbReference>
<feature type="transmembrane region" description="Helical" evidence="6">
    <location>
        <begin position="161"/>
        <end position="186"/>
    </location>
</feature>
<keyword evidence="4 6" id="KW-1133">Transmembrane helix</keyword>
<feature type="transmembrane region" description="Helical" evidence="6">
    <location>
        <begin position="241"/>
        <end position="261"/>
    </location>
</feature>
<feature type="transmembrane region" description="Helical" evidence="6">
    <location>
        <begin position="407"/>
        <end position="426"/>
    </location>
</feature>
<gene>
    <name evidence="7" type="ORF">EV668_2338</name>
</gene>
<feature type="transmembrane region" description="Helical" evidence="6">
    <location>
        <begin position="198"/>
        <end position="215"/>
    </location>
</feature>
<feature type="transmembrane region" description="Helical" evidence="6">
    <location>
        <begin position="135"/>
        <end position="155"/>
    </location>
</feature>
<evidence type="ECO:0000256" key="3">
    <source>
        <dbReference type="ARBA" id="ARBA00022692"/>
    </source>
</evidence>
<evidence type="ECO:0000256" key="6">
    <source>
        <dbReference type="SAM" id="Phobius"/>
    </source>
</evidence>
<feature type="transmembrane region" description="Helical" evidence="6">
    <location>
        <begin position="432"/>
        <end position="454"/>
    </location>
</feature>